<evidence type="ECO:0000256" key="2">
    <source>
        <dbReference type="ARBA" id="ARBA00022516"/>
    </source>
</evidence>
<keyword evidence="8 10" id="KW-0472">Membrane</keyword>
<dbReference type="OMA" id="AKYIFWK"/>
<sequence>MAGLEVLKYQELDKDVKSGYYEPDKEVDNWFLMGSPIPIVVILSAYLYFVLKLGPKIMEKRKPFELKMVLVGYNLYQVVFSSWVVSQVFDLDTIRHLYKFACVPQERHLNKYIELMNVMSWWYFFSKVIELLDTVFFVLRKKQNQVSVLHVYHHSNMLVSTWAYLKFIRGEQAIIPGLINSFVHVVMYSYYLLAALGPSVQKYLWWKKYITKLQLGQFVVILIYLSSLLAFDCNLPRGLTIYMSATTVTFLILFLNFYQKSYAGQAKKVD</sequence>
<name>A0A8I6THK0_CIMLE</name>
<keyword evidence="7 10" id="KW-0443">Lipid metabolism</keyword>
<dbReference type="RefSeq" id="XP_014260829.1">
    <property type="nucleotide sequence ID" value="XM_014405343.2"/>
</dbReference>
<dbReference type="PANTHER" id="PTHR11157">
    <property type="entry name" value="FATTY ACID ACYL TRANSFERASE-RELATED"/>
    <property type="match status" value="1"/>
</dbReference>
<keyword evidence="12" id="KW-1185">Reference proteome</keyword>
<comment type="subcellular location">
    <subcellularLocation>
        <location evidence="1">Membrane</location>
        <topology evidence="1">Multi-pass membrane protein</topology>
    </subcellularLocation>
</comment>
<reference evidence="11" key="1">
    <citation type="submission" date="2022-01" db="UniProtKB">
        <authorList>
            <consortium name="EnsemblMetazoa"/>
        </authorList>
    </citation>
    <scope>IDENTIFICATION</scope>
</reference>
<dbReference type="GO" id="GO:0019367">
    <property type="term" value="P:fatty acid elongation, saturated fatty acid"/>
    <property type="evidence" value="ECO:0007669"/>
    <property type="project" value="TreeGrafter"/>
</dbReference>
<keyword evidence="3 10" id="KW-0808">Transferase</keyword>
<keyword evidence="9 10" id="KW-0275">Fatty acid biosynthesis</keyword>
<evidence type="ECO:0000256" key="3">
    <source>
        <dbReference type="ARBA" id="ARBA00022679"/>
    </source>
</evidence>
<feature type="transmembrane region" description="Helical" evidence="10">
    <location>
        <begin position="209"/>
        <end position="227"/>
    </location>
</feature>
<dbReference type="Proteomes" id="UP000494040">
    <property type="component" value="Unassembled WGS sequence"/>
</dbReference>
<feature type="transmembrane region" description="Helical" evidence="10">
    <location>
        <begin position="174"/>
        <end position="197"/>
    </location>
</feature>
<accession>A0A8I6THK0</accession>
<dbReference type="AlphaFoldDB" id="A0A8I6THK0"/>
<feature type="transmembrane region" description="Helical" evidence="10">
    <location>
        <begin position="239"/>
        <end position="258"/>
    </location>
</feature>
<dbReference type="GO" id="GO:0030148">
    <property type="term" value="P:sphingolipid biosynthetic process"/>
    <property type="evidence" value="ECO:0007669"/>
    <property type="project" value="TreeGrafter"/>
</dbReference>
<evidence type="ECO:0000256" key="4">
    <source>
        <dbReference type="ARBA" id="ARBA00022692"/>
    </source>
</evidence>
<evidence type="ECO:0000256" key="1">
    <source>
        <dbReference type="ARBA" id="ARBA00004141"/>
    </source>
</evidence>
<evidence type="ECO:0000256" key="5">
    <source>
        <dbReference type="ARBA" id="ARBA00022832"/>
    </source>
</evidence>
<dbReference type="EnsemblMetazoa" id="XM_014405344.2">
    <property type="protein sequence ID" value="XP_014260830.1"/>
    <property type="gene ID" value="LOC106673271"/>
</dbReference>
<evidence type="ECO:0000256" key="8">
    <source>
        <dbReference type="ARBA" id="ARBA00023136"/>
    </source>
</evidence>
<dbReference type="GO" id="GO:0009922">
    <property type="term" value="F:fatty acid elongase activity"/>
    <property type="evidence" value="ECO:0007669"/>
    <property type="project" value="UniProtKB-EC"/>
</dbReference>
<dbReference type="InterPro" id="IPR002076">
    <property type="entry name" value="ELO_fam"/>
</dbReference>
<dbReference type="EnsemblMetazoa" id="XM_014405343.2">
    <property type="protein sequence ID" value="XP_014260829.1"/>
    <property type="gene ID" value="LOC106673271"/>
</dbReference>
<evidence type="ECO:0000256" key="9">
    <source>
        <dbReference type="ARBA" id="ARBA00023160"/>
    </source>
</evidence>
<dbReference type="GeneID" id="106673271"/>
<feature type="transmembrane region" description="Helical" evidence="10">
    <location>
        <begin position="30"/>
        <end position="49"/>
    </location>
</feature>
<dbReference type="KEGG" id="clec:106673271"/>
<evidence type="ECO:0000256" key="10">
    <source>
        <dbReference type="RuleBase" id="RU361115"/>
    </source>
</evidence>
<dbReference type="GO" id="GO:0042761">
    <property type="term" value="P:very long-chain fatty acid biosynthetic process"/>
    <property type="evidence" value="ECO:0007669"/>
    <property type="project" value="TreeGrafter"/>
</dbReference>
<evidence type="ECO:0000313" key="11">
    <source>
        <dbReference type="EnsemblMetazoa" id="XP_014260830.1"/>
    </source>
</evidence>
<keyword evidence="2 10" id="KW-0444">Lipid biosynthesis</keyword>
<dbReference type="Pfam" id="PF01151">
    <property type="entry name" value="ELO"/>
    <property type="match status" value="1"/>
</dbReference>
<comment type="similarity">
    <text evidence="10">Belongs to the ELO family.</text>
</comment>
<keyword evidence="4 10" id="KW-0812">Transmembrane</keyword>
<keyword evidence="5 10" id="KW-0276">Fatty acid metabolism</keyword>
<evidence type="ECO:0000256" key="6">
    <source>
        <dbReference type="ARBA" id="ARBA00022989"/>
    </source>
</evidence>
<comment type="catalytic activity">
    <reaction evidence="10">
        <text>a very-long-chain acyl-CoA + malonyl-CoA + H(+) = a very-long-chain 3-oxoacyl-CoA + CO2 + CoA</text>
        <dbReference type="Rhea" id="RHEA:32727"/>
        <dbReference type="ChEBI" id="CHEBI:15378"/>
        <dbReference type="ChEBI" id="CHEBI:16526"/>
        <dbReference type="ChEBI" id="CHEBI:57287"/>
        <dbReference type="ChEBI" id="CHEBI:57384"/>
        <dbReference type="ChEBI" id="CHEBI:90725"/>
        <dbReference type="ChEBI" id="CHEBI:90736"/>
        <dbReference type="EC" id="2.3.1.199"/>
    </reaction>
</comment>
<proteinExistence type="inferred from homology"/>
<feature type="transmembrane region" description="Helical" evidence="10">
    <location>
        <begin position="121"/>
        <end position="139"/>
    </location>
</feature>
<dbReference type="OrthoDB" id="434092at2759"/>
<dbReference type="EC" id="2.3.1.199" evidence="10"/>
<dbReference type="GO" id="GO:0005789">
    <property type="term" value="C:endoplasmic reticulum membrane"/>
    <property type="evidence" value="ECO:0007669"/>
    <property type="project" value="TreeGrafter"/>
</dbReference>
<dbReference type="GO" id="GO:0034626">
    <property type="term" value="P:fatty acid elongation, polyunsaturated fatty acid"/>
    <property type="evidence" value="ECO:0007669"/>
    <property type="project" value="TreeGrafter"/>
</dbReference>
<keyword evidence="6 10" id="KW-1133">Transmembrane helix</keyword>
<protein>
    <recommendedName>
        <fullName evidence="10">Elongation of very long chain fatty acids protein</fullName>
        <ecNumber evidence="10">2.3.1.199</ecNumber>
    </recommendedName>
    <alternativeName>
        <fullName evidence="10">Very-long-chain 3-oxoacyl-CoA synthase</fullName>
    </alternativeName>
</protein>
<dbReference type="RefSeq" id="XP_014260830.1">
    <property type="nucleotide sequence ID" value="XM_014405344.2"/>
</dbReference>
<organism evidence="11 12">
    <name type="scientific">Cimex lectularius</name>
    <name type="common">Bed bug</name>
    <name type="synonym">Acanthia lectularia</name>
    <dbReference type="NCBI Taxonomy" id="79782"/>
    <lineage>
        <taxon>Eukaryota</taxon>
        <taxon>Metazoa</taxon>
        <taxon>Ecdysozoa</taxon>
        <taxon>Arthropoda</taxon>
        <taxon>Hexapoda</taxon>
        <taxon>Insecta</taxon>
        <taxon>Pterygota</taxon>
        <taxon>Neoptera</taxon>
        <taxon>Paraneoptera</taxon>
        <taxon>Hemiptera</taxon>
        <taxon>Heteroptera</taxon>
        <taxon>Panheteroptera</taxon>
        <taxon>Cimicomorpha</taxon>
        <taxon>Cimicidae</taxon>
        <taxon>Cimex</taxon>
    </lineage>
</organism>
<evidence type="ECO:0000313" key="12">
    <source>
        <dbReference type="Proteomes" id="UP000494040"/>
    </source>
</evidence>
<dbReference type="GO" id="GO:0034625">
    <property type="term" value="P:fatty acid elongation, monounsaturated fatty acid"/>
    <property type="evidence" value="ECO:0007669"/>
    <property type="project" value="TreeGrafter"/>
</dbReference>
<dbReference type="PANTHER" id="PTHR11157:SF103">
    <property type="entry name" value="ELONGATION OF VERY LONG CHAIN FATTY ACIDS PROTEIN"/>
    <property type="match status" value="1"/>
</dbReference>
<evidence type="ECO:0000256" key="7">
    <source>
        <dbReference type="ARBA" id="ARBA00023098"/>
    </source>
</evidence>